<dbReference type="AlphaFoldDB" id="A0A1S4G7M5"/>
<name>A0A1S4G7M5_AEDAE</name>
<comment type="subcellular location">
    <subcellularLocation>
        <location evidence="1">Membrane</location>
        <topology evidence="1">Lipid-anchor</topology>
    </subcellularLocation>
</comment>
<keyword evidence="4" id="KW-0449">Lipoprotein</keyword>
<evidence type="ECO:0000256" key="4">
    <source>
        <dbReference type="ARBA" id="ARBA00023288"/>
    </source>
</evidence>
<dbReference type="OrthoDB" id="60973at2759"/>
<dbReference type="Pfam" id="PF07159">
    <property type="entry name" value="CYRIA-B_Rac1-bd"/>
    <property type="match status" value="1"/>
</dbReference>
<comment type="similarity">
    <text evidence="2">Belongs to the CYRI family.</text>
</comment>
<dbReference type="FunCoup" id="A0A1S4G7M5">
    <property type="interactions" value="182"/>
</dbReference>
<organism evidence="6 7">
    <name type="scientific">Aedes aegypti</name>
    <name type="common">Yellowfever mosquito</name>
    <name type="synonym">Culex aegypti</name>
    <dbReference type="NCBI Taxonomy" id="7159"/>
    <lineage>
        <taxon>Eukaryota</taxon>
        <taxon>Metazoa</taxon>
        <taxon>Ecdysozoa</taxon>
        <taxon>Arthropoda</taxon>
        <taxon>Hexapoda</taxon>
        <taxon>Insecta</taxon>
        <taxon>Pterygota</taxon>
        <taxon>Neoptera</taxon>
        <taxon>Endopterygota</taxon>
        <taxon>Diptera</taxon>
        <taxon>Nematocera</taxon>
        <taxon>Culicoidea</taxon>
        <taxon>Culicidae</taxon>
        <taxon>Culicinae</taxon>
        <taxon>Aedini</taxon>
        <taxon>Aedes</taxon>
        <taxon>Stegomyia</taxon>
    </lineage>
</organism>
<proteinExistence type="inferred from homology"/>
<feature type="domain" description="CYRIA/CYRIB Rac1 binding" evidence="5">
    <location>
        <begin position="22"/>
        <end position="319"/>
    </location>
</feature>
<reference evidence="6" key="2">
    <citation type="submission" date="2021-02" db="UniProtKB">
        <authorList>
            <consortium name="EnsemblMetazoa"/>
        </authorList>
    </citation>
    <scope>IDENTIFICATION</scope>
    <source>
        <strain evidence="6">LVP_AGWG</strain>
    </source>
</reference>
<dbReference type="Proteomes" id="UP000008820">
    <property type="component" value="Chromosome 2"/>
</dbReference>
<keyword evidence="7" id="KW-1185">Reference proteome</keyword>
<evidence type="ECO:0000256" key="3">
    <source>
        <dbReference type="ARBA" id="ARBA00023136"/>
    </source>
</evidence>
<keyword evidence="3" id="KW-0472">Membrane</keyword>
<protein>
    <recommendedName>
        <fullName evidence="5">CYRIA/CYRIB Rac1 binding domain-containing protein</fullName>
    </recommendedName>
</protein>
<dbReference type="GO" id="GO:0030833">
    <property type="term" value="P:regulation of actin filament polymerization"/>
    <property type="evidence" value="ECO:0007669"/>
    <property type="project" value="InterPro"/>
</dbReference>
<evidence type="ECO:0000259" key="5">
    <source>
        <dbReference type="Pfam" id="PF07159"/>
    </source>
</evidence>
<evidence type="ECO:0000256" key="2">
    <source>
        <dbReference type="ARBA" id="ARBA00005778"/>
    </source>
</evidence>
<dbReference type="PANTHER" id="PTHR12422">
    <property type="entry name" value="GH09096P"/>
    <property type="match status" value="1"/>
</dbReference>
<dbReference type="InterPro" id="IPR039789">
    <property type="entry name" value="CYRI"/>
</dbReference>
<dbReference type="EnsemblMetazoa" id="AAEL018119-RC">
    <property type="protein sequence ID" value="AAEL018119-PC"/>
    <property type="gene ID" value="AAEL018119"/>
</dbReference>
<evidence type="ECO:0000256" key="1">
    <source>
        <dbReference type="ARBA" id="ARBA00004635"/>
    </source>
</evidence>
<dbReference type="InterPro" id="IPR009828">
    <property type="entry name" value="CYRIA/CYRIB_Rac1-bd"/>
</dbReference>
<accession>A0A1S4G7M5</accession>
<gene>
    <name evidence="6" type="primary">5568120</name>
</gene>
<dbReference type="InParanoid" id="A0A1S4G7M5"/>
<dbReference type="EnsemblMetazoa" id="AAEL018119-RB">
    <property type="protein sequence ID" value="AAEL018119-PB"/>
    <property type="gene ID" value="AAEL018119"/>
</dbReference>
<sequence>MGKLLSLLARDESTCCTPKTYDVFLDFENAAPTDLEREVYEEVDRVLKQSEIVLDEIQCYKGAGKEIREAIADPTPECQEKAWNIVIPLVEKLKRCYEHSLELERIVPMLLGQLVGGRLNPTQHLETQQALVKQLAEILEFVLKFDEYKMKTPAIQNDFSYYRRIASRQRLDHSNDLIVTTELANRMSLFYAHATPMLKVLSEATSKFVQDNSDNVDNTTETLGTMAKVCLRMLENPKLLAQIEREETHLLLLRVMVGLVILYDHVHPVGAFARGAHVDVKGCVRLLQAQPAVKAEPLLNALRYTTKHLNEDNTPKNIRNLLAA</sequence>
<dbReference type="GO" id="GO:0031267">
    <property type="term" value="F:small GTPase binding"/>
    <property type="evidence" value="ECO:0007669"/>
    <property type="project" value="InterPro"/>
</dbReference>
<evidence type="ECO:0000313" key="7">
    <source>
        <dbReference type="Proteomes" id="UP000008820"/>
    </source>
</evidence>
<dbReference type="VEuPathDB" id="VectorBase:AAEL018119"/>
<dbReference type="GO" id="GO:0016020">
    <property type="term" value="C:membrane"/>
    <property type="evidence" value="ECO:0007669"/>
    <property type="project" value="UniProtKB-SubCell"/>
</dbReference>
<dbReference type="EnsemblMetazoa" id="AAEL018119-RA">
    <property type="protein sequence ID" value="AAEL018119-PA"/>
    <property type="gene ID" value="AAEL018119"/>
</dbReference>
<evidence type="ECO:0000313" key="6">
    <source>
        <dbReference type="EnsemblMetazoa" id="AAEL018119-PB"/>
    </source>
</evidence>
<reference evidence="6 7" key="1">
    <citation type="submission" date="2017-06" db="EMBL/GenBank/DDBJ databases">
        <title>Aedes aegypti genome working group (AGWG) sequencing and assembly.</title>
        <authorList>
            <consortium name="Aedes aegypti Genome Working Group (AGWG)"/>
            <person name="Matthews B.J."/>
        </authorList>
    </citation>
    <scope>NUCLEOTIDE SEQUENCE [LARGE SCALE GENOMIC DNA]</scope>
    <source>
        <strain evidence="6 7">LVP_AGWG</strain>
    </source>
</reference>